<reference evidence="1 2" key="1">
    <citation type="journal article" date="2021" name="Nat. Commun.">
        <title>Genetic determinants of endophytism in the Arabidopsis root mycobiome.</title>
        <authorList>
            <person name="Mesny F."/>
            <person name="Miyauchi S."/>
            <person name="Thiergart T."/>
            <person name="Pickel B."/>
            <person name="Atanasova L."/>
            <person name="Karlsson M."/>
            <person name="Huettel B."/>
            <person name="Barry K.W."/>
            <person name="Haridas S."/>
            <person name="Chen C."/>
            <person name="Bauer D."/>
            <person name="Andreopoulos W."/>
            <person name="Pangilinan J."/>
            <person name="LaButti K."/>
            <person name="Riley R."/>
            <person name="Lipzen A."/>
            <person name="Clum A."/>
            <person name="Drula E."/>
            <person name="Henrissat B."/>
            <person name="Kohler A."/>
            <person name="Grigoriev I.V."/>
            <person name="Martin F.M."/>
            <person name="Hacquard S."/>
        </authorList>
    </citation>
    <scope>NUCLEOTIDE SEQUENCE [LARGE SCALE GENOMIC DNA]</scope>
    <source>
        <strain evidence="1 2">MPI-SDFR-AT-0079</strain>
    </source>
</reference>
<evidence type="ECO:0000313" key="2">
    <source>
        <dbReference type="Proteomes" id="UP000724584"/>
    </source>
</evidence>
<evidence type="ECO:0000313" key="1">
    <source>
        <dbReference type="EMBL" id="KAH6651343.1"/>
    </source>
</evidence>
<accession>A0ACB7PSS3</accession>
<keyword evidence="2" id="KW-1185">Reference proteome</keyword>
<dbReference type="EMBL" id="JAGIZQ010000001">
    <property type="protein sequence ID" value="KAH6651343.1"/>
    <property type="molecule type" value="Genomic_DNA"/>
</dbReference>
<dbReference type="Proteomes" id="UP000724584">
    <property type="component" value="Unassembled WGS sequence"/>
</dbReference>
<proteinExistence type="predicted"/>
<comment type="caution">
    <text evidence="1">The sequence shown here is derived from an EMBL/GenBank/DDBJ whole genome shotgun (WGS) entry which is preliminary data.</text>
</comment>
<gene>
    <name evidence="1" type="ORF">F5144DRAFT_639250</name>
</gene>
<sequence>MEKRVVSHSAPYGHACMSCFKGKCRCIPRQDGDGCERCYRLKKHCVPSNQVRRRTLHHGPELDGQITSRSNSKGNTTTEPRPRVQVSVGLEDPENFENALHPFFAMGSPGTSDSITPEPLGSSPGTCLNTFRSLMLPHFPFVHLPAHMTAQQLHLRRPFLSQAIRCVASSTARERRARAAELKRVFHEMAFYPQHRNGPLSDPVESTLDLLLGVLIYIAWGWDHSLSIRLTMLAMSLIGEMGLHMAHTPSDADLLGLLSSDVNLAGVGHSRGHTLEEYGLEYHRALLACFLLSAAVSAYYGQLDALRWTPQLERALVAISDTDSQGDHVLAVQVRLQLLKDRAAQMLDQGHKQDHNAAEILLIKFEELRPAAEQHQETGSPLASHLHHTELAIHEALDATAPLPAPVTACPPPSVQPTTTTTTPPPNLTHLWNALLAIQSTTAALLSLPTSSPTSLTTPTTTTPTNPPPFRGISFPQWAQLTRCITALHRFEAPDVRWPDGAAREVVDLVVLLDEVVGRLEVMAREAGEVVSGGVGGVADEGTFIKLVLGLRGFRERVLRERTGRGKAGGAGAGRDGSDGADVGGTQEEGMVLAPQKGYFRNSRFWLDQIWDRVDS</sequence>
<organism evidence="1 2">
    <name type="scientific">Chaetomium tenue</name>
    <dbReference type="NCBI Taxonomy" id="1854479"/>
    <lineage>
        <taxon>Eukaryota</taxon>
        <taxon>Fungi</taxon>
        <taxon>Dikarya</taxon>
        <taxon>Ascomycota</taxon>
        <taxon>Pezizomycotina</taxon>
        <taxon>Sordariomycetes</taxon>
        <taxon>Sordariomycetidae</taxon>
        <taxon>Sordariales</taxon>
        <taxon>Chaetomiaceae</taxon>
        <taxon>Chaetomium</taxon>
    </lineage>
</organism>
<protein>
    <submittedName>
        <fullName evidence="1">Uncharacterized protein</fullName>
    </submittedName>
</protein>
<name>A0ACB7PSS3_9PEZI</name>